<evidence type="ECO:0000256" key="7">
    <source>
        <dbReference type="ARBA" id="ARBA00022840"/>
    </source>
</evidence>
<feature type="transmembrane region" description="Helical" evidence="8">
    <location>
        <begin position="49"/>
        <end position="68"/>
    </location>
</feature>
<dbReference type="Gene3D" id="3.30.450.20">
    <property type="entry name" value="PAS domain"/>
    <property type="match status" value="1"/>
</dbReference>
<keyword evidence="8" id="KW-1133">Transmembrane helix</keyword>
<evidence type="ECO:0000256" key="6">
    <source>
        <dbReference type="ARBA" id="ARBA00022777"/>
    </source>
</evidence>
<evidence type="ECO:0000256" key="1">
    <source>
        <dbReference type="ARBA" id="ARBA00000085"/>
    </source>
</evidence>
<comment type="caution">
    <text evidence="11">The sequence shown here is derived from an EMBL/GenBank/DDBJ whole genome shotgun (WGS) entry which is preliminary data.</text>
</comment>
<dbReference type="GO" id="GO:0005524">
    <property type="term" value="F:ATP binding"/>
    <property type="evidence" value="ECO:0007669"/>
    <property type="project" value="UniProtKB-KW"/>
</dbReference>
<dbReference type="AlphaFoldDB" id="M3FL77"/>
<dbReference type="Pfam" id="PF02518">
    <property type="entry name" value="HATPase_c"/>
    <property type="match status" value="1"/>
</dbReference>
<keyword evidence="8" id="KW-0812">Transmembrane</keyword>
<keyword evidence="5" id="KW-0547">Nucleotide-binding</keyword>
<feature type="transmembrane region" description="Helical" evidence="8">
    <location>
        <begin position="122"/>
        <end position="140"/>
    </location>
</feature>
<dbReference type="InterPro" id="IPR003594">
    <property type="entry name" value="HATPase_dom"/>
</dbReference>
<dbReference type="InterPro" id="IPR036890">
    <property type="entry name" value="HATPase_C_sf"/>
</dbReference>
<protein>
    <recommendedName>
        <fullName evidence="2">histidine kinase</fullName>
        <ecNumber evidence="2">2.7.13.3</ecNumber>
    </recommendedName>
</protein>
<dbReference type="Pfam" id="PF07568">
    <property type="entry name" value="HisKA_2"/>
    <property type="match status" value="1"/>
</dbReference>
<feature type="transmembrane region" description="Helical" evidence="8">
    <location>
        <begin position="146"/>
        <end position="168"/>
    </location>
</feature>
<feature type="domain" description="Histidine kinase/HSP90-like ATPase" evidence="9">
    <location>
        <begin position="283"/>
        <end position="366"/>
    </location>
</feature>
<dbReference type="InterPro" id="IPR011495">
    <property type="entry name" value="Sig_transdc_His_kin_sub2_dim/P"/>
</dbReference>
<keyword evidence="4" id="KW-0808">Transferase</keyword>
<feature type="transmembrane region" description="Helical" evidence="8">
    <location>
        <begin position="75"/>
        <end position="93"/>
    </location>
</feature>
<evidence type="ECO:0000313" key="11">
    <source>
        <dbReference type="EMBL" id="EMF81122.1"/>
    </source>
</evidence>
<dbReference type="Proteomes" id="UP000011770">
    <property type="component" value="Unassembled WGS sequence"/>
</dbReference>
<keyword evidence="6 11" id="KW-0418">Kinase</keyword>
<evidence type="ECO:0000256" key="5">
    <source>
        <dbReference type="ARBA" id="ARBA00022741"/>
    </source>
</evidence>
<evidence type="ECO:0000256" key="4">
    <source>
        <dbReference type="ARBA" id="ARBA00022679"/>
    </source>
</evidence>
<dbReference type="PANTHER" id="PTHR41523">
    <property type="entry name" value="TWO-COMPONENT SYSTEM SENSOR PROTEIN"/>
    <property type="match status" value="1"/>
</dbReference>
<feature type="transmembrane region" description="Helical" evidence="8">
    <location>
        <begin position="21"/>
        <end position="43"/>
    </location>
</feature>
<evidence type="ECO:0000256" key="2">
    <source>
        <dbReference type="ARBA" id="ARBA00012438"/>
    </source>
</evidence>
<keyword evidence="3" id="KW-0597">Phosphoprotein</keyword>
<evidence type="ECO:0000256" key="3">
    <source>
        <dbReference type="ARBA" id="ARBA00022553"/>
    </source>
</evidence>
<dbReference type="EC" id="2.7.13.3" evidence="2"/>
<dbReference type="SUPFAM" id="SSF55874">
    <property type="entry name" value="ATPase domain of HSP90 chaperone/DNA topoisomerase II/histidine kinase"/>
    <property type="match status" value="1"/>
</dbReference>
<evidence type="ECO:0000259" key="10">
    <source>
        <dbReference type="Pfam" id="PF07568"/>
    </source>
</evidence>
<organism evidence="11 12">
    <name type="scientific">Leptospira weilii serovar Topaz str. LT2116</name>
    <dbReference type="NCBI Taxonomy" id="1088540"/>
    <lineage>
        <taxon>Bacteria</taxon>
        <taxon>Pseudomonadati</taxon>
        <taxon>Spirochaetota</taxon>
        <taxon>Spirochaetia</taxon>
        <taxon>Leptospirales</taxon>
        <taxon>Leptospiraceae</taxon>
        <taxon>Leptospira</taxon>
    </lineage>
</organism>
<evidence type="ECO:0000259" key="9">
    <source>
        <dbReference type="Pfam" id="PF02518"/>
    </source>
</evidence>
<sequence length="371" mass="42076">MFWNHLQRIYAAESNILKIRARYLFVFNLISVVGDSIALGVFLYRDVQFLPASFLIFYGASILSLILLWKGFFKLALTATLGAGIFTVSGGLILGNPHGNMLLAFPLGVILFLLFTNIRVTIYVSIYFFILMLFYFVLQYKNGTLVLSYAIDSILIYTLFTIAALLTVDLLNSYTEEKNELIKEIHHRVRNNLQVLSGLADLHRDHSENSQNILFEFQNRILAMSEVHNYMYKSDNYYNIEFSSVIDKIVKNLKNKHKNSNVEIINRSQGIFLTIETAVPCAMICNELLNNSIAHAFANSENPNIEISFLKKEDRFQLTLKDNGTGIPSDLNLKKPGTTGLTLIQILAKQIKGTFQLFNEKGAVAVLEFND</sequence>
<evidence type="ECO:0000313" key="12">
    <source>
        <dbReference type="Proteomes" id="UP000011770"/>
    </source>
</evidence>
<feature type="domain" description="Signal transduction histidine kinase subgroup 2 dimerisation and phosphoacceptor" evidence="10">
    <location>
        <begin position="184"/>
        <end position="255"/>
    </location>
</feature>
<dbReference type="GO" id="GO:0004673">
    <property type="term" value="F:protein histidine kinase activity"/>
    <property type="evidence" value="ECO:0007669"/>
    <property type="project" value="UniProtKB-EC"/>
</dbReference>
<reference evidence="11 12" key="1">
    <citation type="submission" date="2013-01" db="EMBL/GenBank/DDBJ databases">
        <authorList>
            <person name="Harkins D.M."/>
            <person name="Durkin A.S."/>
            <person name="Brinkac L.M."/>
            <person name="Haft D.H."/>
            <person name="Selengut J.D."/>
            <person name="Sanka R."/>
            <person name="DePew J."/>
            <person name="Purushe J."/>
            <person name="Tulsiani S.M."/>
            <person name="Graham G.C."/>
            <person name="Burns M.-A."/>
            <person name="Dohnt M.F."/>
            <person name="Smythe L.D."/>
            <person name="McKay D.B."/>
            <person name="Craig S.B."/>
            <person name="Vinetz J.M."/>
            <person name="Sutton G.G."/>
            <person name="Nierman W.C."/>
            <person name="Fouts D.E."/>
        </authorList>
    </citation>
    <scope>NUCLEOTIDE SEQUENCE [LARGE SCALE GENOMIC DNA]</scope>
    <source>
        <strain evidence="11 12">LT2116</strain>
    </source>
</reference>
<dbReference type="EMBL" id="AHOR02000040">
    <property type="protein sequence ID" value="EMF81122.1"/>
    <property type="molecule type" value="Genomic_DNA"/>
</dbReference>
<accession>M3FL77</accession>
<comment type="catalytic activity">
    <reaction evidence="1">
        <text>ATP + protein L-histidine = ADP + protein N-phospho-L-histidine.</text>
        <dbReference type="EC" id="2.7.13.3"/>
    </reaction>
</comment>
<evidence type="ECO:0000256" key="8">
    <source>
        <dbReference type="SAM" id="Phobius"/>
    </source>
</evidence>
<name>M3FL77_9LEPT</name>
<dbReference type="PANTHER" id="PTHR41523:SF8">
    <property type="entry name" value="ETHYLENE RESPONSE SENSOR PROTEIN"/>
    <property type="match status" value="1"/>
</dbReference>
<proteinExistence type="predicted"/>
<keyword evidence="8" id="KW-0472">Membrane</keyword>
<dbReference type="Gene3D" id="3.30.565.10">
    <property type="entry name" value="Histidine kinase-like ATPase, C-terminal domain"/>
    <property type="match status" value="1"/>
</dbReference>
<gene>
    <name evidence="11" type="ORF">LEP1GSC188_3437</name>
</gene>
<keyword evidence="7" id="KW-0067">ATP-binding</keyword>